<evidence type="ECO:0000313" key="7">
    <source>
        <dbReference type="Proteomes" id="UP000178116"/>
    </source>
</evidence>
<feature type="compositionally biased region" description="Low complexity" evidence="1">
    <location>
        <begin position="176"/>
        <end position="189"/>
    </location>
</feature>
<dbReference type="InterPro" id="IPR035986">
    <property type="entry name" value="PKD_dom_sf"/>
</dbReference>
<dbReference type="SUPFAM" id="SSF49299">
    <property type="entry name" value="PKD domain"/>
    <property type="match status" value="1"/>
</dbReference>
<dbReference type="AlphaFoldDB" id="A0A1G2LWR5"/>
<sequence length="499" mass="53604">MKKSGFLFLGLILLPSLAFANVVINEIAWMGSKVDSVDSGQWRYYEWIELYNSGNDAVDLTGWILSIVGKKDIYLENTIPANSFYFIERSGYHAFDNITADLATSFGAGLSNSGATLALKDTTNNQVDAVDGNDNWKIGGGDIIGDNTTKETAQRTSSGWITATATPKAANAGFLQSQPPSQQQPDQSSAGGGSAPYIPPEQLPKIKAYAGEDKTVVVGASAEFRGKAFGLKNEPLDNARYLWNFGDGSSKEGQNIIYFYRYPGEYTVVLNVSSGGYSASDYALVKAAPNNIFISEVKTGLETWIELENGFKEEIDISGCQLKSGNQIFIFPQNSRIRAAANLVIPLSASGFILYSGKSSVEFLYPGGFKADLFNYDGFLSGSESFARDGDKSSIAQVTPGQKNPAKTAVIQKSGKSGVEKFSTSKSQKTETMEVELPYIKDSSSENSGSQPGSQGANVISVGDSGNAKNNAKIYLFAILALILFAGAAVFFIRRQRGV</sequence>
<evidence type="ECO:0000259" key="5">
    <source>
        <dbReference type="PROSITE" id="PS51841"/>
    </source>
</evidence>
<keyword evidence="2" id="KW-0812">Transmembrane</keyword>
<dbReference type="Gene3D" id="2.60.40.10">
    <property type="entry name" value="Immunoglobulins"/>
    <property type="match status" value="1"/>
</dbReference>
<comment type="caution">
    <text evidence="6">The sequence shown here is derived from an EMBL/GenBank/DDBJ whole genome shotgun (WGS) entry which is preliminary data.</text>
</comment>
<evidence type="ECO:0000256" key="3">
    <source>
        <dbReference type="SAM" id="SignalP"/>
    </source>
</evidence>
<protein>
    <recommendedName>
        <fullName evidence="8">PKD domain-containing protein</fullName>
    </recommendedName>
</protein>
<feature type="transmembrane region" description="Helical" evidence="2">
    <location>
        <begin position="474"/>
        <end position="493"/>
    </location>
</feature>
<gene>
    <name evidence="6" type="ORF">A3A10_01535</name>
</gene>
<keyword evidence="3" id="KW-0732">Signal</keyword>
<evidence type="ECO:0000256" key="1">
    <source>
        <dbReference type="SAM" id="MobiDB-lite"/>
    </source>
</evidence>
<dbReference type="Proteomes" id="UP000178116">
    <property type="component" value="Unassembled WGS sequence"/>
</dbReference>
<dbReference type="InterPro" id="IPR001322">
    <property type="entry name" value="Lamin_tail_dom"/>
</dbReference>
<dbReference type="InterPro" id="IPR022409">
    <property type="entry name" value="PKD/Chitinase_dom"/>
</dbReference>
<keyword evidence="2" id="KW-0472">Membrane</keyword>
<keyword evidence="2" id="KW-1133">Transmembrane helix</keyword>
<organism evidence="6 7">
    <name type="scientific">Candidatus Tagabacteria bacterium RIFCSPLOWO2_01_FULL_42_9</name>
    <dbReference type="NCBI Taxonomy" id="1802296"/>
    <lineage>
        <taxon>Bacteria</taxon>
        <taxon>Candidatus Tagaibacteriota</taxon>
    </lineage>
</organism>
<dbReference type="PROSITE" id="PS50093">
    <property type="entry name" value="PKD"/>
    <property type="match status" value="1"/>
</dbReference>
<evidence type="ECO:0008006" key="8">
    <source>
        <dbReference type="Google" id="ProtNLM"/>
    </source>
</evidence>
<dbReference type="CDD" id="cd00146">
    <property type="entry name" value="PKD"/>
    <property type="match status" value="1"/>
</dbReference>
<feature type="domain" description="LTD" evidence="5">
    <location>
        <begin position="15"/>
        <end position="134"/>
    </location>
</feature>
<dbReference type="InterPro" id="IPR000601">
    <property type="entry name" value="PKD_dom"/>
</dbReference>
<feature type="region of interest" description="Disordered" evidence="1">
    <location>
        <begin position="173"/>
        <end position="197"/>
    </location>
</feature>
<feature type="domain" description="PKD" evidence="4">
    <location>
        <begin position="237"/>
        <end position="274"/>
    </location>
</feature>
<dbReference type="Pfam" id="PF00932">
    <property type="entry name" value="LTD"/>
    <property type="match status" value="1"/>
</dbReference>
<feature type="region of interest" description="Disordered" evidence="1">
    <location>
        <begin position="391"/>
        <end position="410"/>
    </location>
</feature>
<dbReference type="Pfam" id="PF18911">
    <property type="entry name" value="PKD_4"/>
    <property type="match status" value="1"/>
</dbReference>
<dbReference type="Gene3D" id="2.60.40.1260">
    <property type="entry name" value="Lamin Tail domain"/>
    <property type="match status" value="1"/>
</dbReference>
<name>A0A1G2LWR5_9BACT</name>
<dbReference type="SUPFAM" id="SSF74853">
    <property type="entry name" value="Lamin A/C globular tail domain"/>
    <property type="match status" value="2"/>
</dbReference>
<evidence type="ECO:0000256" key="2">
    <source>
        <dbReference type="SAM" id="Phobius"/>
    </source>
</evidence>
<evidence type="ECO:0000313" key="6">
    <source>
        <dbReference type="EMBL" id="OHA16003.1"/>
    </source>
</evidence>
<dbReference type="SMART" id="SM00089">
    <property type="entry name" value="PKD"/>
    <property type="match status" value="1"/>
</dbReference>
<reference evidence="6 7" key="1">
    <citation type="journal article" date="2016" name="Nat. Commun.">
        <title>Thousands of microbial genomes shed light on interconnected biogeochemical processes in an aquifer system.</title>
        <authorList>
            <person name="Anantharaman K."/>
            <person name="Brown C.T."/>
            <person name="Hug L.A."/>
            <person name="Sharon I."/>
            <person name="Castelle C.J."/>
            <person name="Probst A.J."/>
            <person name="Thomas B.C."/>
            <person name="Singh A."/>
            <person name="Wilkins M.J."/>
            <person name="Karaoz U."/>
            <person name="Brodie E.L."/>
            <person name="Williams K.H."/>
            <person name="Hubbard S.S."/>
            <person name="Banfield J.F."/>
        </authorList>
    </citation>
    <scope>NUCLEOTIDE SEQUENCE [LARGE SCALE GENOMIC DNA]</scope>
</reference>
<feature type="chain" id="PRO_5009583594" description="PKD domain-containing protein" evidence="3">
    <location>
        <begin position="21"/>
        <end position="499"/>
    </location>
</feature>
<dbReference type="EMBL" id="MHRA01000006">
    <property type="protein sequence ID" value="OHA16003.1"/>
    <property type="molecule type" value="Genomic_DNA"/>
</dbReference>
<feature type="domain" description="LTD" evidence="5">
    <location>
        <begin position="278"/>
        <end position="402"/>
    </location>
</feature>
<proteinExistence type="predicted"/>
<dbReference type="PROSITE" id="PS51841">
    <property type="entry name" value="LTD"/>
    <property type="match status" value="2"/>
</dbReference>
<feature type="signal peptide" evidence="3">
    <location>
        <begin position="1"/>
        <end position="20"/>
    </location>
</feature>
<evidence type="ECO:0000259" key="4">
    <source>
        <dbReference type="PROSITE" id="PS50093"/>
    </source>
</evidence>
<dbReference type="InterPro" id="IPR036415">
    <property type="entry name" value="Lamin_tail_dom_sf"/>
</dbReference>
<accession>A0A1G2LWR5</accession>
<dbReference type="InterPro" id="IPR013783">
    <property type="entry name" value="Ig-like_fold"/>
</dbReference>